<reference evidence="2" key="1">
    <citation type="journal article" date="2023" name="Mol. Biol. Evol.">
        <title>Third-Generation Sequencing Reveals the Adaptive Role of the Epigenome in Three Deep-Sea Polychaetes.</title>
        <authorList>
            <person name="Perez M."/>
            <person name="Aroh O."/>
            <person name="Sun Y."/>
            <person name="Lan Y."/>
            <person name="Juniper S.K."/>
            <person name="Young C.R."/>
            <person name="Angers B."/>
            <person name="Qian P.Y."/>
        </authorList>
    </citation>
    <scope>NUCLEOTIDE SEQUENCE</scope>
    <source>
        <strain evidence="2">R07B-5</strain>
    </source>
</reference>
<dbReference type="InterPro" id="IPR011029">
    <property type="entry name" value="DEATH-like_dom_sf"/>
</dbReference>
<accession>A0AAD9UBZ9</accession>
<evidence type="ECO:0000313" key="3">
    <source>
        <dbReference type="Proteomes" id="UP001209878"/>
    </source>
</evidence>
<dbReference type="EMBL" id="JAODUO010000296">
    <property type="protein sequence ID" value="KAK2183771.1"/>
    <property type="molecule type" value="Genomic_DNA"/>
</dbReference>
<dbReference type="Gene3D" id="1.10.533.10">
    <property type="entry name" value="Death Domain, Fas"/>
    <property type="match status" value="1"/>
</dbReference>
<gene>
    <name evidence="2" type="ORF">NP493_296g02046</name>
</gene>
<comment type="caution">
    <text evidence="2">The sequence shown here is derived from an EMBL/GenBank/DDBJ whole genome shotgun (WGS) entry which is preliminary data.</text>
</comment>
<evidence type="ECO:0000313" key="2">
    <source>
        <dbReference type="EMBL" id="KAK2183771.1"/>
    </source>
</evidence>
<name>A0AAD9UBZ9_RIDPI</name>
<evidence type="ECO:0000259" key="1">
    <source>
        <dbReference type="PROSITE" id="PS50017"/>
    </source>
</evidence>
<dbReference type="PROSITE" id="PS50017">
    <property type="entry name" value="DEATH_DOMAIN"/>
    <property type="match status" value="1"/>
</dbReference>
<dbReference type="InterPro" id="IPR000488">
    <property type="entry name" value="Death_dom"/>
</dbReference>
<sequence length="166" mass="18782">MDSVFLMKVAQAECSVKEQFQLGVFLKLPTDTVDKITGGSEDNVVKTFKLLETWLNSNKNASNSTALFDQLSGACLEIKRADLVNTVRSEQIRQLNQRLKKSREIAPSCRRKCNDQIRLSKAEERKTKEELQKCSDELKRLSDLVTGTQHGHVHVQQAVRGRSSHI</sequence>
<proteinExistence type="predicted"/>
<feature type="domain" description="Death" evidence="1">
    <location>
        <begin position="21"/>
        <end position="91"/>
    </location>
</feature>
<organism evidence="2 3">
    <name type="scientific">Ridgeia piscesae</name>
    <name type="common">Tubeworm</name>
    <dbReference type="NCBI Taxonomy" id="27915"/>
    <lineage>
        <taxon>Eukaryota</taxon>
        <taxon>Metazoa</taxon>
        <taxon>Spiralia</taxon>
        <taxon>Lophotrochozoa</taxon>
        <taxon>Annelida</taxon>
        <taxon>Polychaeta</taxon>
        <taxon>Sedentaria</taxon>
        <taxon>Canalipalpata</taxon>
        <taxon>Sabellida</taxon>
        <taxon>Siboglinidae</taxon>
        <taxon>Ridgeia</taxon>
    </lineage>
</organism>
<dbReference type="Proteomes" id="UP001209878">
    <property type="component" value="Unassembled WGS sequence"/>
</dbReference>
<keyword evidence="3" id="KW-1185">Reference proteome</keyword>
<dbReference type="AlphaFoldDB" id="A0AAD9UBZ9"/>
<protein>
    <recommendedName>
        <fullName evidence="1">Death domain-containing protein</fullName>
    </recommendedName>
</protein>
<dbReference type="GO" id="GO:0007165">
    <property type="term" value="P:signal transduction"/>
    <property type="evidence" value="ECO:0007669"/>
    <property type="project" value="InterPro"/>
</dbReference>